<sequence length="1073" mass="124444">MEKRRNDFLLATKRQIFSYDYSTTVDSKSIDLTSLPSPSDYFSEDEYSRAVSDWQKQIRDSTKGIYLPLPLSLFSYIPEGVTPIFDKIKNSKLKYFNMNNNELQKKKHFSVVYEKLLESYIKSNSSRVTGDFNNSNLNFNFLENEVDNSSSNYDKSQNTLIQASQNEPISQNNDIKNSIKRVNFSNNLNDHLASQNRNCSPKSKSQLNQASSSQNTNKNTNTNLNNNNKTHCNLNLNASSNNNIHTNCNTNSNNANCNTNNSSNCNTNINIMTNNNNMDNNTQSKRNRHNTTTNPKYDDISSMKDDLIYEKNKWGSSLTPPEPCVFFFDNFEDYKNSMKRWAKIGNTDVSEAIHPNEFTSSIGMIHFDGGHDNFSTKFKKMRNIKPNHEKIEFQRKFDGRDFLKMKKMDKKKPAIEIMLKCLHDYTFSRSVNALGSSVITFFEKASQYSKNTQLSTNSQKADHQFQNLTNSSHTPYKLPIQIPDLISRFENVYTISPETLRISNYMRFYKYSIDPFISLTTIKNLSINQFSPASDLSAEQTFEALNQLSPQQYIVFMTALPFYLKQLHIIKSNRIWSRFYTILIHMIQNNPKMISTFFTNSMTLSNVANLITNYAILDISIYSYIPSKTSQVTKDLTMFLFANQLTRVLTAFSEKYHLSETNKLIGQQIQAQTMTFNNFIDFTINNQENRRQIEIEFQNPKPIHCIIFHLLCDYSVDLLISLFRNQSFFIFLGKVANSSLCHSFYGSLCNHILRIPKIWNFVLEMFLNIPFQQYKKPIIGNILPIIGFLSTLVDLAELQIGSTEQKNTNEQKVINDQKTQNDFKITCELKITPDNLITSLMNIIQMFQYKPLNVLGLIRSVSCFCLKKKTFNPEFQIALDNFRISLLSLFKAPNLQIPHIVQLYQIMHMLFIPCDLESQKILKKYITGIVMKNMHSPRMDLVVVSWTAFREMMLDPNFQFLKDSSSIKSKLTSLVSTIELPPQVIIQILLLEVGFTTRDYTRETRRKRSRKSNANRFDQTDRYIIVGLNPQIMFNQILAKFNAGQLQEFRNEIQILKILMPAFKWKRRTISSI</sequence>
<comment type="caution">
    <text evidence="2">The sequence shown here is derived from an EMBL/GenBank/DDBJ whole genome shotgun (WGS) entry which is preliminary data.</text>
</comment>
<gene>
    <name evidence="2" type="ORF">TRFO_28493</name>
</gene>
<name>A0A1J4JZE4_9EUKA</name>
<feature type="compositionally biased region" description="Low complexity" evidence="1">
    <location>
        <begin position="215"/>
        <end position="233"/>
    </location>
</feature>
<dbReference type="RefSeq" id="XP_068357194.1">
    <property type="nucleotide sequence ID" value="XM_068506211.1"/>
</dbReference>
<evidence type="ECO:0000256" key="1">
    <source>
        <dbReference type="SAM" id="MobiDB-lite"/>
    </source>
</evidence>
<feature type="region of interest" description="Disordered" evidence="1">
    <location>
        <begin position="279"/>
        <end position="299"/>
    </location>
</feature>
<dbReference type="EMBL" id="MLAK01000806">
    <property type="protein sequence ID" value="OHT04058.1"/>
    <property type="molecule type" value="Genomic_DNA"/>
</dbReference>
<feature type="region of interest" description="Disordered" evidence="1">
    <location>
        <begin position="190"/>
        <end position="233"/>
    </location>
</feature>
<feature type="compositionally biased region" description="Polar residues" evidence="1">
    <location>
        <begin position="190"/>
        <end position="214"/>
    </location>
</feature>
<proteinExistence type="predicted"/>
<reference evidence="2" key="1">
    <citation type="submission" date="2016-10" db="EMBL/GenBank/DDBJ databases">
        <authorList>
            <person name="Benchimol M."/>
            <person name="Almeida L.G."/>
            <person name="Vasconcelos A.T."/>
            <person name="Perreira-Neves A."/>
            <person name="Rosa I.A."/>
            <person name="Tasca T."/>
            <person name="Bogo M.R."/>
            <person name="de Souza W."/>
        </authorList>
    </citation>
    <scope>NUCLEOTIDE SEQUENCE [LARGE SCALE GENOMIC DNA]</scope>
    <source>
        <strain evidence="2">K</strain>
    </source>
</reference>
<accession>A0A1J4JZE4</accession>
<dbReference type="GeneID" id="94840915"/>
<dbReference type="AlphaFoldDB" id="A0A1J4JZE4"/>
<organism evidence="2 3">
    <name type="scientific">Tritrichomonas foetus</name>
    <dbReference type="NCBI Taxonomy" id="1144522"/>
    <lineage>
        <taxon>Eukaryota</taxon>
        <taxon>Metamonada</taxon>
        <taxon>Parabasalia</taxon>
        <taxon>Tritrichomonadida</taxon>
        <taxon>Tritrichomonadidae</taxon>
        <taxon>Tritrichomonas</taxon>
    </lineage>
</organism>
<keyword evidence="3" id="KW-1185">Reference proteome</keyword>
<evidence type="ECO:0000313" key="2">
    <source>
        <dbReference type="EMBL" id="OHT04058.1"/>
    </source>
</evidence>
<dbReference type="Proteomes" id="UP000179807">
    <property type="component" value="Unassembled WGS sequence"/>
</dbReference>
<protein>
    <submittedName>
        <fullName evidence="2">Uncharacterized protein</fullName>
    </submittedName>
</protein>
<evidence type="ECO:0000313" key="3">
    <source>
        <dbReference type="Proteomes" id="UP000179807"/>
    </source>
</evidence>
<dbReference type="VEuPathDB" id="TrichDB:TRFO_28493"/>